<keyword evidence="2" id="KW-1185">Reference proteome</keyword>
<dbReference type="EMBL" id="CATNWA010005591">
    <property type="protein sequence ID" value="CAI9550332.1"/>
    <property type="molecule type" value="Genomic_DNA"/>
</dbReference>
<evidence type="ECO:0000313" key="1">
    <source>
        <dbReference type="EMBL" id="CAI9550332.1"/>
    </source>
</evidence>
<evidence type="ECO:0000313" key="2">
    <source>
        <dbReference type="Proteomes" id="UP001162483"/>
    </source>
</evidence>
<gene>
    <name evidence="1" type="ORF">SPARVUS_LOCUS3492771</name>
</gene>
<sequence length="64" mass="7435">LRSAPPLPIKDWHLWRGGSKYPEFDRYPPLLADHWPRRSEAEGVLPPCSLLEHVTGPRRLQDHS</sequence>
<protein>
    <submittedName>
        <fullName evidence="1">Uncharacterized protein</fullName>
    </submittedName>
</protein>
<reference evidence="1" key="1">
    <citation type="submission" date="2023-05" db="EMBL/GenBank/DDBJ databases">
        <authorList>
            <person name="Stuckert A."/>
        </authorList>
    </citation>
    <scope>NUCLEOTIDE SEQUENCE</scope>
</reference>
<name>A0ABN9BRM6_9NEOB</name>
<proteinExistence type="predicted"/>
<feature type="non-terminal residue" evidence="1">
    <location>
        <position position="1"/>
    </location>
</feature>
<dbReference type="Proteomes" id="UP001162483">
    <property type="component" value="Unassembled WGS sequence"/>
</dbReference>
<comment type="caution">
    <text evidence="1">The sequence shown here is derived from an EMBL/GenBank/DDBJ whole genome shotgun (WGS) entry which is preliminary data.</text>
</comment>
<accession>A0ABN9BRM6</accession>
<organism evidence="1 2">
    <name type="scientific">Staurois parvus</name>
    <dbReference type="NCBI Taxonomy" id="386267"/>
    <lineage>
        <taxon>Eukaryota</taxon>
        <taxon>Metazoa</taxon>
        <taxon>Chordata</taxon>
        <taxon>Craniata</taxon>
        <taxon>Vertebrata</taxon>
        <taxon>Euteleostomi</taxon>
        <taxon>Amphibia</taxon>
        <taxon>Batrachia</taxon>
        <taxon>Anura</taxon>
        <taxon>Neobatrachia</taxon>
        <taxon>Ranoidea</taxon>
        <taxon>Ranidae</taxon>
        <taxon>Staurois</taxon>
    </lineage>
</organism>